<name>J3MWB4_ORYBR</name>
<sequence length="294" mass="32849">MVSPRLHLSEVDNTMGHQARLLRNKLRLPPAVVHRLENQKRLPDALDGPWWSGRDSGFPVGGTTITVFDGKRGQIIYKYDEDQHDDDHTQVENLVLTGPYRAISADGSFAVEIETSPTDIKYWEWDCSDDEIVYDELYTENLGPVDITYVVLSEALEATVEVKLPETVSTNGGESSPPRIFGYIAAQTKVFDRASVLFSRAADRAVPIPSDLRVPLARSVVAVPSWSKLQIDVGLYLLTQNATTKFEHTVKLDCTNHSQRIQTNNGDVLQVNVSWYPQFTDCGEKTRRSSPSGD</sequence>
<evidence type="ECO:0000313" key="3">
    <source>
        <dbReference type="Proteomes" id="UP000006038"/>
    </source>
</evidence>
<dbReference type="HOGENOM" id="CLU_947892_0_0_1"/>
<accession>J3MWB4</accession>
<dbReference type="PANTHER" id="PTHR33065">
    <property type="entry name" value="OS07G0486400 PROTEIN"/>
    <property type="match status" value="1"/>
</dbReference>
<dbReference type="EnsemblPlants" id="OB09G12930.1">
    <property type="protein sequence ID" value="OB09G12930.1"/>
    <property type="gene ID" value="OB09G12930"/>
</dbReference>
<dbReference type="OMA" id="DIKYWEW"/>
<reference evidence="2" key="1">
    <citation type="journal article" date="2013" name="Nat. Commun.">
        <title>Whole-genome sequencing of Oryza brachyantha reveals mechanisms underlying Oryza genome evolution.</title>
        <authorList>
            <person name="Chen J."/>
            <person name="Huang Q."/>
            <person name="Gao D."/>
            <person name="Wang J."/>
            <person name="Lang Y."/>
            <person name="Liu T."/>
            <person name="Li B."/>
            <person name="Bai Z."/>
            <person name="Luis Goicoechea J."/>
            <person name="Liang C."/>
            <person name="Chen C."/>
            <person name="Zhang W."/>
            <person name="Sun S."/>
            <person name="Liao Y."/>
            <person name="Zhang X."/>
            <person name="Yang L."/>
            <person name="Song C."/>
            <person name="Wang M."/>
            <person name="Shi J."/>
            <person name="Liu G."/>
            <person name="Liu J."/>
            <person name="Zhou H."/>
            <person name="Zhou W."/>
            <person name="Yu Q."/>
            <person name="An N."/>
            <person name="Chen Y."/>
            <person name="Cai Q."/>
            <person name="Wang B."/>
            <person name="Liu B."/>
            <person name="Min J."/>
            <person name="Huang Y."/>
            <person name="Wu H."/>
            <person name="Li Z."/>
            <person name="Zhang Y."/>
            <person name="Yin Y."/>
            <person name="Song W."/>
            <person name="Jiang J."/>
            <person name="Jackson S.A."/>
            <person name="Wing R.A."/>
            <person name="Wang J."/>
            <person name="Chen M."/>
        </authorList>
    </citation>
    <scope>NUCLEOTIDE SEQUENCE [LARGE SCALE GENOMIC DNA]</scope>
    <source>
        <strain evidence="2">cv. IRGC 101232</strain>
    </source>
</reference>
<proteinExistence type="predicted"/>
<dbReference type="Pfam" id="PF20241">
    <property type="entry name" value="DUF6598"/>
    <property type="match status" value="1"/>
</dbReference>
<feature type="domain" description="DUF6598" evidence="1">
    <location>
        <begin position="64"/>
        <end position="272"/>
    </location>
</feature>
<dbReference type="STRING" id="4533.J3MWB4"/>
<keyword evidence="3" id="KW-1185">Reference proteome</keyword>
<evidence type="ECO:0000259" key="1">
    <source>
        <dbReference type="Pfam" id="PF20241"/>
    </source>
</evidence>
<dbReference type="AlphaFoldDB" id="J3MWB4"/>
<dbReference type="Proteomes" id="UP000006038">
    <property type="component" value="Chromosome 9"/>
</dbReference>
<reference evidence="2" key="2">
    <citation type="submission" date="2013-04" db="UniProtKB">
        <authorList>
            <consortium name="EnsemblPlants"/>
        </authorList>
    </citation>
    <scope>IDENTIFICATION</scope>
</reference>
<organism evidence="2">
    <name type="scientific">Oryza brachyantha</name>
    <name type="common">malo sina</name>
    <dbReference type="NCBI Taxonomy" id="4533"/>
    <lineage>
        <taxon>Eukaryota</taxon>
        <taxon>Viridiplantae</taxon>
        <taxon>Streptophyta</taxon>
        <taxon>Embryophyta</taxon>
        <taxon>Tracheophyta</taxon>
        <taxon>Spermatophyta</taxon>
        <taxon>Magnoliopsida</taxon>
        <taxon>Liliopsida</taxon>
        <taxon>Poales</taxon>
        <taxon>Poaceae</taxon>
        <taxon>BOP clade</taxon>
        <taxon>Oryzoideae</taxon>
        <taxon>Oryzeae</taxon>
        <taxon>Oryzinae</taxon>
        <taxon>Oryza</taxon>
    </lineage>
</organism>
<evidence type="ECO:0000313" key="2">
    <source>
        <dbReference type="EnsemblPlants" id="OB09G12930.1"/>
    </source>
</evidence>
<dbReference type="PANTHER" id="PTHR33065:SF184">
    <property type="entry name" value="DUF6598 DOMAIN-CONTAINING PROTEIN"/>
    <property type="match status" value="1"/>
</dbReference>
<dbReference type="Gramene" id="OB09G12930.1">
    <property type="protein sequence ID" value="OB09G12930.1"/>
    <property type="gene ID" value="OB09G12930"/>
</dbReference>
<dbReference type="InterPro" id="IPR046533">
    <property type="entry name" value="DUF6598"/>
</dbReference>
<protein>
    <recommendedName>
        <fullName evidence="1">DUF6598 domain-containing protein</fullName>
    </recommendedName>
</protein>